<proteinExistence type="inferred from homology"/>
<dbReference type="OrthoDB" id="8626215at2"/>
<dbReference type="Gene3D" id="3.40.190.10">
    <property type="entry name" value="Periplasmic binding protein-like II"/>
    <property type="match status" value="1"/>
</dbReference>
<evidence type="ECO:0000256" key="1">
    <source>
        <dbReference type="ARBA" id="ARBA00006987"/>
    </source>
</evidence>
<dbReference type="Proteomes" id="UP000216857">
    <property type="component" value="Unassembled WGS sequence"/>
</dbReference>
<organism evidence="2 3">
    <name type="scientific">Bordetella genomosp. 9</name>
    <dbReference type="NCBI Taxonomy" id="1416803"/>
    <lineage>
        <taxon>Bacteria</taxon>
        <taxon>Pseudomonadati</taxon>
        <taxon>Pseudomonadota</taxon>
        <taxon>Betaproteobacteria</taxon>
        <taxon>Burkholderiales</taxon>
        <taxon>Alcaligenaceae</taxon>
        <taxon>Bordetella</taxon>
    </lineage>
</organism>
<gene>
    <name evidence="2" type="ORF">CAL26_07375</name>
</gene>
<dbReference type="InterPro" id="IPR005064">
    <property type="entry name" value="BUG"/>
</dbReference>
<sequence>MAATPLAAGGLLSSRGAGAAETYPARPVKLLVPFSPGSSTDIAARTYAELMARQMSAESVFVENRAGAGGTIGAGVIARAPNDGYNLLYSTATTWAIAPFVYPDLSYKPARDFTPIAVTIAIPTVLVVSGDSDIKDFKDLAARVKAHPEKYSYGSNGVGAHSHITSKLLANRMGAPNLLHVPFKQGSQGVMTEIMGGRLTFAVDAWSVVGPHIKSGRLRGLATIAKERLAVAPDIPTATELLGQDFDTTTWNGLWAPAGISADIVKRLHDAMAVGHDMPALVTQFQNQGTPLMPRMSGEEVNAFMKDQIVRWQAFVKEADLTT</sequence>
<dbReference type="Pfam" id="PF03401">
    <property type="entry name" value="TctC"/>
    <property type="match status" value="1"/>
</dbReference>
<evidence type="ECO:0000313" key="3">
    <source>
        <dbReference type="Proteomes" id="UP000216857"/>
    </source>
</evidence>
<dbReference type="AlphaFoldDB" id="A0A261RES5"/>
<name>A0A261RES5_9BORD</name>
<dbReference type="CDD" id="cd07012">
    <property type="entry name" value="PBP2_Bug_TTT"/>
    <property type="match status" value="1"/>
</dbReference>
<dbReference type="SUPFAM" id="SSF53850">
    <property type="entry name" value="Periplasmic binding protein-like II"/>
    <property type="match status" value="1"/>
</dbReference>
<evidence type="ECO:0008006" key="4">
    <source>
        <dbReference type="Google" id="ProtNLM"/>
    </source>
</evidence>
<dbReference type="PANTHER" id="PTHR42928:SF5">
    <property type="entry name" value="BLR1237 PROTEIN"/>
    <property type="match status" value="1"/>
</dbReference>
<keyword evidence="3" id="KW-1185">Reference proteome</keyword>
<dbReference type="PIRSF" id="PIRSF017082">
    <property type="entry name" value="YflP"/>
    <property type="match status" value="1"/>
</dbReference>
<comment type="caution">
    <text evidence="2">The sequence shown here is derived from an EMBL/GenBank/DDBJ whole genome shotgun (WGS) entry which is preliminary data.</text>
</comment>
<comment type="similarity">
    <text evidence="1">Belongs to the UPF0065 (bug) family.</text>
</comment>
<dbReference type="Gene3D" id="3.40.190.150">
    <property type="entry name" value="Bordetella uptake gene, domain 1"/>
    <property type="match status" value="1"/>
</dbReference>
<dbReference type="EMBL" id="NEVJ01000002">
    <property type="protein sequence ID" value="OZI23277.1"/>
    <property type="molecule type" value="Genomic_DNA"/>
</dbReference>
<dbReference type="PANTHER" id="PTHR42928">
    <property type="entry name" value="TRICARBOXYLATE-BINDING PROTEIN"/>
    <property type="match status" value="1"/>
</dbReference>
<evidence type="ECO:0000313" key="2">
    <source>
        <dbReference type="EMBL" id="OZI23277.1"/>
    </source>
</evidence>
<accession>A0A261RES5</accession>
<dbReference type="InterPro" id="IPR042100">
    <property type="entry name" value="Bug_dom1"/>
</dbReference>
<reference evidence="2" key="1">
    <citation type="submission" date="2017-05" db="EMBL/GenBank/DDBJ databases">
        <title>Complete and WGS of Bordetella genogroups.</title>
        <authorList>
            <person name="Spilker T."/>
            <person name="Lipuma J."/>
        </authorList>
    </citation>
    <scope>NUCLEOTIDE SEQUENCE</scope>
    <source>
        <strain evidence="2">AU21707</strain>
    </source>
</reference>
<protein>
    <recommendedName>
        <fullName evidence="4">ABC transporter substrate-binding protein</fullName>
    </recommendedName>
</protein>